<proteinExistence type="inferred from homology"/>
<evidence type="ECO:0000256" key="5">
    <source>
        <dbReference type="ARBA" id="ARBA00022801"/>
    </source>
</evidence>
<accession>A0ABX7EY35</accession>
<evidence type="ECO:0000256" key="6">
    <source>
        <dbReference type="ARBA" id="ARBA00022884"/>
    </source>
</evidence>
<dbReference type="InterPro" id="IPR012933">
    <property type="entry name" value="HicA_mRNA_interferase"/>
</dbReference>
<evidence type="ECO:0000256" key="7">
    <source>
        <dbReference type="ARBA" id="ARBA00023016"/>
    </source>
</evidence>
<dbReference type="Pfam" id="PF07927">
    <property type="entry name" value="HicA_toxin"/>
    <property type="match status" value="1"/>
</dbReference>
<keyword evidence="9" id="KW-1185">Reference proteome</keyword>
<evidence type="ECO:0000256" key="1">
    <source>
        <dbReference type="ARBA" id="ARBA00006620"/>
    </source>
</evidence>
<protein>
    <submittedName>
        <fullName evidence="8">Type II toxin-antitoxin system HicA family toxin</fullName>
    </submittedName>
</protein>
<dbReference type="SUPFAM" id="SSF54786">
    <property type="entry name" value="YcfA/nrd intein domain"/>
    <property type="match status" value="1"/>
</dbReference>
<dbReference type="EMBL" id="CP032405">
    <property type="protein sequence ID" value="QRF52158.1"/>
    <property type="molecule type" value="Genomic_DNA"/>
</dbReference>
<keyword evidence="3" id="KW-0540">Nuclease</keyword>
<name>A0ABX7EY35_9HYPH</name>
<dbReference type="InterPro" id="IPR038570">
    <property type="entry name" value="HicA_sf"/>
</dbReference>
<reference evidence="8 9" key="1">
    <citation type="submission" date="2018-09" db="EMBL/GenBank/DDBJ databases">
        <title>Rhizobium sp. MAE2-X.</title>
        <authorList>
            <person name="Lee Y."/>
            <person name="Jeon C.O."/>
        </authorList>
    </citation>
    <scope>NUCLEOTIDE SEQUENCE [LARGE SCALE GENOMIC DNA]</scope>
    <source>
        <strain evidence="8 9">MAE2-X</strain>
    </source>
</reference>
<dbReference type="Proteomes" id="UP000596351">
    <property type="component" value="Chromosome"/>
</dbReference>
<evidence type="ECO:0000313" key="8">
    <source>
        <dbReference type="EMBL" id="QRF52158.1"/>
    </source>
</evidence>
<keyword evidence="5" id="KW-0378">Hydrolase</keyword>
<evidence type="ECO:0000256" key="2">
    <source>
        <dbReference type="ARBA" id="ARBA00022649"/>
    </source>
</evidence>
<evidence type="ECO:0000256" key="4">
    <source>
        <dbReference type="ARBA" id="ARBA00022759"/>
    </source>
</evidence>
<keyword evidence="7" id="KW-0346">Stress response</keyword>
<organism evidence="8 9">
    <name type="scientific">Rhizobium rosettiformans</name>
    <dbReference type="NCBI Taxonomy" id="1368430"/>
    <lineage>
        <taxon>Bacteria</taxon>
        <taxon>Pseudomonadati</taxon>
        <taxon>Pseudomonadota</taxon>
        <taxon>Alphaproteobacteria</taxon>
        <taxon>Hyphomicrobiales</taxon>
        <taxon>Rhizobiaceae</taxon>
        <taxon>Rhizobium/Agrobacterium group</taxon>
        <taxon>Rhizobium</taxon>
    </lineage>
</organism>
<evidence type="ECO:0000313" key="9">
    <source>
        <dbReference type="Proteomes" id="UP000596351"/>
    </source>
</evidence>
<evidence type="ECO:0000256" key="3">
    <source>
        <dbReference type="ARBA" id="ARBA00022722"/>
    </source>
</evidence>
<keyword evidence="6" id="KW-0694">RNA-binding</keyword>
<gene>
    <name evidence="8" type="ORF">D4A92_12270</name>
</gene>
<sequence>MGSKHAPLTPREVDRMLCTDGWSIKRKGPGDHVQYAHTEKPGKVTLDMGVREIPTGTLRSIFKQAGWEW</sequence>
<keyword evidence="2" id="KW-1277">Toxin-antitoxin system</keyword>
<keyword evidence="4" id="KW-0255">Endonuclease</keyword>
<comment type="similarity">
    <text evidence="1">Belongs to the HicA mRNA interferase family.</text>
</comment>
<dbReference type="Gene3D" id="3.30.920.30">
    <property type="entry name" value="Hypothetical protein"/>
    <property type="match status" value="1"/>
</dbReference>